<dbReference type="Pfam" id="PF05773">
    <property type="entry name" value="RWD"/>
    <property type="match status" value="1"/>
</dbReference>
<evidence type="ECO:0000256" key="4">
    <source>
        <dbReference type="ARBA" id="ARBA00022553"/>
    </source>
</evidence>
<dbReference type="InterPro" id="IPR006575">
    <property type="entry name" value="RWD_dom"/>
</dbReference>
<dbReference type="Pfam" id="PF00433">
    <property type="entry name" value="Pkinase_C"/>
    <property type="match status" value="1"/>
</dbReference>
<dbReference type="CDD" id="cd05571">
    <property type="entry name" value="STKc_PKB"/>
    <property type="match status" value="1"/>
</dbReference>
<dbReference type="SMART" id="SM00220">
    <property type="entry name" value="S_TKc"/>
    <property type="match status" value="1"/>
</dbReference>
<dbReference type="SMART" id="SM00591">
    <property type="entry name" value="RWD"/>
    <property type="match status" value="1"/>
</dbReference>
<dbReference type="InterPro" id="IPR059181">
    <property type="entry name" value="RWDD2A-B_C"/>
</dbReference>
<dbReference type="CDD" id="cd24163">
    <property type="entry name" value="RWDD2_C"/>
    <property type="match status" value="1"/>
</dbReference>
<sequence>MAATNPADLTQIQLRENLELQLSEVEMLRSMYPEEEEFNLDEQALLDVQEFCSGRTDEKPHSLLNFTLTISLHDCNGDGGRENSIDLSCYFPQEYPNSKPELFVRSQILNRETQREVNETLNSHITATVGSGELCTLPALQWIQENGEMYIARSQAEIKSSTTIASKSQESEVKIKRDRMFLRMWLYMHHIYSKTKRKDILQWATDYNLTGFCLPGKPGVVCLEGDEYNVEEYFSRLRRLNWKKITCRHREKGEENKSIDDQRKFSGFEELFFEVHGTRENHMDMGQFLHYLEQHNLSYIFQILFGIEGLTMSVSSVHGPSSGSTIVKVGWLQKRGEYIKNWRPRYFQLWSDGSFIGYKEIPKSRETEPLNNFSVSKCQIMRTEKPKSNSFIIRCWQWTNLIERTFHLDNVAEREEWVSSIQEVADKLRESAKYEKEDSVTDEITLRSEKMTLDDFHLLKVLGKGTFGKVMLAKFKKTGEVVALKILKKEVIVAKDEVAHTLTENRVLRTMVHPFLTELKYSFQTKERLIFVMEYVNGGELFFHLSKERVFSEDRSRFYASEIVLAVKYLHEKKVIYRDLKLENLLLDSEGHIKIADFGLCKEDVSHGATTKTFCGTPEYLAPEVLEDSDYGPAVDWWGVGVVMYEMLCGRLPFYNRDHEVLFELILTEDVKFPSRLTDGSKSILSGLLQKNPSTRLGGSTDDAKEVMRHKFFQSVNWDDLLHKRVKPPFRPVVKSDTDVSNFDEDFTSEPVKLSPPEGNLAEIAEEDEANFTQFSYTPENGESLKS</sequence>
<keyword evidence="3" id="KW-0723">Serine/threonine-protein kinase</keyword>
<evidence type="ECO:0000259" key="14">
    <source>
        <dbReference type="PROSITE" id="PS51285"/>
    </source>
</evidence>
<comment type="similarity">
    <text evidence="1">Belongs to the protein kinase superfamily. AGC Ser/Thr protein kinase family. RAC subfamily.</text>
</comment>
<evidence type="ECO:0000256" key="10">
    <source>
        <dbReference type="SAM" id="MobiDB-lite"/>
    </source>
</evidence>
<keyword evidence="4" id="KW-0597">Phosphoprotein</keyword>
<dbReference type="SUPFAM" id="SSF50729">
    <property type="entry name" value="PH domain-like"/>
    <property type="match status" value="1"/>
</dbReference>
<dbReference type="InterPro" id="IPR017441">
    <property type="entry name" value="Protein_kinase_ATP_BS"/>
</dbReference>
<feature type="domain" description="AGC-kinase C-terminal" evidence="14">
    <location>
        <begin position="714"/>
        <end position="787"/>
    </location>
</feature>
<feature type="compositionally biased region" description="Polar residues" evidence="10">
    <location>
        <begin position="771"/>
        <end position="781"/>
    </location>
</feature>
<dbReference type="Pfam" id="PF00169">
    <property type="entry name" value="PH"/>
    <property type="match status" value="1"/>
</dbReference>
<evidence type="ECO:0000256" key="5">
    <source>
        <dbReference type="ARBA" id="ARBA00022679"/>
    </source>
</evidence>
<comment type="caution">
    <text evidence="15">The sequence shown here is derived from an EMBL/GenBank/DDBJ whole genome shotgun (WGS) entry which is preliminary data.</text>
</comment>
<dbReference type="PROSITE" id="PS51285">
    <property type="entry name" value="AGC_KINASE_CTER"/>
    <property type="match status" value="1"/>
</dbReference>
<evidence type="ECO:0000256" key="9">
    <source>
        <dbReference type="PROSITE-ProRule" id="PRU10141"/>
    </source>
</evidence>
<evidence type="ECO:0000313" key="15">
    <source>
        <dbReference type="EMBL" id="CAH3159645.1"/>
    </source>
</evidence>
<evidence type="ECO:0000256" key="8">
    <source>
        <dbReference type="ARBA" id="ARBA00022840"/>
    </source>
</evidence>
<evidence type="ECO:0000256" key="6">
    <source>
        <dbReference type="ARBA" id="ARBA00022741"/>
    </source>
</evidence>
<accession>A0ABN8QDH5</accession>
<dbReference type="PROSITE" id="PS00108">
    <property type="entry name" value="PROTEIN_KINASE_ST"/>
    <property type="match status" value="1"/>
</dbReference>
<dbReference type="PROSITE" id="PS50003">
    <property type="entry name" value="PH_DOMAIN"/>
    <property type="match status" value="1"/>
</dbReference>
<dbReference type="SUPFAM" id="SSF54495">
    <property type="entry name" value="UBC-like"/>
    <property type="match status" value="1"/>
</dbReference>
<dbReference type="EMBL" id="CALNXK010000114">
    <property type="protein sequence ID" value="CAH3159645.1"/>
    <property type="molecule type" value="Genomic_DNA"/>
</dbReference>
<dbReference type="EC" id="2.7.11.1" evidence="2"/>
<dbReference type="PROSITE" id="PS50908">
    <property type="entry name" value="RWD"/>
    <property type="match status" value="1"/>
</dbReference>
<dbReference type="CDD" id="cd23829">
    <property type="entry name" value="RWD_RWDD2"/>
    <property type="match status" value="1"/>
</dbReference>
<dbReference type="PROSITE" id="PS00107">
    <property type="entry name" value="PROTEIN_KINASE_ATP"/>
    <property type="match status" value="1"/>
</dbReference>
<gene>
    <name evidence="15" type="ORF">PLOB_00003690</name>
</gene>
<evidence type="ECO:0000256" key="7">
    <source>
        <dbReference type="ARBA" id="ARBA00022777"/>
    </source>
</evidence>
<dbReference type="PANTHER" id="PTHR24351">
    <property type="entry name" value="RIBOSOMAL PROTEIN S6 KINASE"/>
    <property type="match status" value="1"/>
</dbReference>
<evidence type="ECO:0000259" key="13">
    <source>
        <dbReference type="PROSITE" id="PS50908"/>
    </source>
</evidence>
<evidence type="ECO:0000256" key="3">
    <source>
        <dbReference type="ARBA" id="ARBA00022527"/>
    </source>
</evidence>
<feature type="region of interest" description="Disordered" evidence="10">
    <location>
        <begin position="768"/>
        <end position="787"/>
    </location>
</feature>
<evidence type="ECO:0000256" key="1">
    <source>
        <dbReference type="ARBA" id="ARBA00006935"/>
    </source>
</evidence>
<dbReference type="Gene3D" id="2.30.29.30">
    <property type="entry name" value="Pleckstrin-homology domain (PH domain)/Phosphotyrosine-binding domain (PTB)"/>
    <property type="match status" value="1"/>
</dbReference>
<keyword evidence="6 9" id="KW-0547">Nucleotide-binding</keyword>
<dbReference type="InterPro" id="IPR008271">
    <property type="entry name" value="Ser/Thr_kinase_AS"/>
</dbReference>
<feature type="domain" description="PH" evidence="11">
    <location>
        <begin position="325"/>
        <end position="426"/>
    </location>
</feature>
<dbReference type="Pfam" id="PF00069">
    <property type="entry name" value="Pkinase"/>
    <property type="match status" value="1"/>
</dbReference>
<dbReference type="InterPro" id="IPR016135">
    <property type="entry name" value="UBQ-conjugating_enzyme/RWD"/>
</dbReference>
<dbReference type="Pfam" id="PF06544">
    <property type="entry name" value="Prp3_C"/>
    <property type="match status" value="1"/>
</dbReference>
<dbReference type="Gene3D" id="3.30.200.20">
    <property type="entry name" value="Phosphorylase Kinase, domain 1"/>
    <property type="match status" value="1"/>
</dbReference>
<dbReference type="Proteomes" id="UP001159405">
    <property type="component" value="Unassembled WGS sequence"/>
</dbReference>
<dbReference type="InterPro" id="IPR010541">
    <property type="entry name" value="Prp3_C"/>
</dbReference>
<keyword evidence="8 9" id="KW-0067">ATP-binding</keyword>
<proteinExistence type="inferred from homology"/>
<keyword evidence="5" id="KW-0808">Transferase</keyword>
<evidence type="ECO:0000313" key="16">
    <source>
        <dbReference type="Proteomes" id="UP001159405"/>
    </source>
</evidence>
<name>A0ABN8QDH5_9CNID</name>
<keyword evidence="7" id="KW-0418">Kinase</keyword>
<dbReference type="InterPro" id="IPR011993">
    <property type="entry name" value="PH-like_dom_sf"/>
</dbReference>
<evidence type="ECO:0000256" key="2">
    <source>
        <dbReference type="ARBA" id="ARBA00012513"/>
    </source>
</evidence>
<dbReference type="InterPro" id="IPR039026">
    <property type="entry name" value="PH_PKB"/>
</dbReference>
<evidence type="ECO:0000259" key="12">
    <source>
        <dbReference type="PROSITE" id="PS50011"/>
    </source>
</evidence>
<dbReference type="CDD" id="cd01241">
    <property type="entry name" value="PH_PKB"/>
    <property type="match status" value="1"/>
</dbReference>
<dbReference type="Gene3D" id="3.10.110.10">
    <property type="entry name" value="Ubiquitin Conjugating Enzyme"/>
    <property type="match status" value="1"/>
</dbReference>
<dbReference type="InterPro" id="IPR017892">
    <property type="entry name" value="Pkinase_C"/>
</dbReference>
<dbReference type="SUPFAM" id="SSF56112">
    <property type="entry name" value="Protein kinase-like (PK-like)"/>
    <property type="match status" value="1"/>
</dbReference>
<feature type="binding site" evidence="9">
    <location>
        <position position="495"/>
    </location>
    <ligand>
        <name>ATP</name>
        <dbReference type="ChEBI" id="CHEBI:30616"/>
    </ligand>
</feature>
<dbReference type="InterPro" id="IPR000719">
    <property type="entry name" value="Prot_kinase_dom"/>
</dbReference>
<organism evidence="15 16">
    <name type="scientific">Porites lobata</name>
    <dbReference type="NCBI Taxonomy" id="104759"/>
    <lineage>
        <taxon>Eukaryota</taxon>
        <taxon>Metazoa</taxon>
        <taxon>Cnidaria</taxon>
        <taxon>Anthozoa</taxon>
        <taxon>Hexacorallia</taxon>
        <taxon>Scleractinia</taxon>
        <taxon>Fungiina</taxon>
        <taxon>Poritidae</taxon>
        <taxon>Porites</taxon>
    </lineage>
</organism>
<dbReference type="InterPro" id="IPR001849">
    <property type="entry name" value="PH_domain"/>
</dbReference>
<dbReference type="SMART" id="SM00233">
    <property type="entry name" value="PH"/>
    <property type="match status" value="1"/>
</dbReference>
<dbReference type="InterPro" id="IPR000961">
    <property type="entry name" value="AGC-kinase_C"/>
</dbReference>
<feature type="domain" description="RWD" evidence="13">
    <location>
        <begin position="23"/>
        <end position="150"/>
    </location>
</feature>
<evidence type="ECO:0000259" key="11">
    <source>
        <dbReference type="PROSITE" id="PS50003"/>
    </source>
</evidence>
<dbReference type="Gene3D" id="1.10.510.10">
    <property type="entry name" value="Transferase(Phosphotransferase) domain 1"/>
    <property type="match status" value="1"/>
</dbReference>
<dbReference type="SMART" id="SM00133">
    <property type="entry name" value="S_TK_X"/>
    <property type="match status" value="1"/>
</dbReference>
<dbReference type="PROSITE" id="PS50011">
    <property type="entry name" value="PROTEIN_KINASE_DOM"/>
    <property type="match status" value="1"/>
</dbReference>
<dbReference type="InterPro" id="IPR011009">
    <property type="entry name" value="Kinase-like_dom_sf"/>
</dbReference>
<protein>
    <recommendedName>
        <fullName evidence="2">non-specific serine/threonine protein kinase</fullName>
        <ecNumber evidence="2">2.7.11.1</ecNumber>
    </recommendedName>
</protein>
<keyword evidence="16" id="KW-1185">Reference proteome</keyword>
<feature type="domain" description="Protein kinase" evidence="12">
    <location>
        <begin position="456"/>
        <end position="713"/>
    </location>
</feature>
<reference evidence="15 16" key="1">
    <citation type="submission" date="2022-05" db="EMBL/GenBank/DDBJ databases">
        <authorList>
            <consortium name="Genoscope - CEA"/>
            <person name="William W."/>
        </authorList>
    </citation>
    <scope>NUCLEOTIDE SEQUENCE [LARGE SCALE GENOMIC DNA]</scope>
</reference>